<protein>
    <submittedName>
        <fullName evidence="9">MFS general substrate transporter</fullName>
    </submittedName>
</protein>
<comment type="subcellular location">
    <subcellularLocation>
        <location evidence="1">Membrane</location>
        <topology evidence="1">Multi-pass membrane protein</topology>
    </subcellularLocation>
</comment>
<gene>
    <name evidence="9" type="ORF">FA10DRAFT_219716</name>
</gene>
<dbReference type="InterPro" id="IPR011701">
    <property type="entry name" value="MFS"/>
</dbReference>
<evidence type="ECO:0000256" key="1">
    <source>
        <dbReference type="ARBA" id="ARBA00004141"/>
    </source>
</evidence>
<dbReference type="Gene3D" id="1.20.1250.20">
    <property type="entry name" value="MFS general substrate transporter like domains"/>
    <property type="match status" value="1"/>
</dbReference>
<dbReference type="GeneID" id="37040449"/>
<dbReference type="PANTHER" id="PTHR23504">
    <property type="entry name" value="MAJOR FACILITATOR SUPERFAMILY DOMAIN-CONTAINING PROTEIN 10"/>
    <property type="match status" value="1"/>
</dbReference>
<feature type="transmembrane region" description="Helical" evidence="7">
    <location>
        <begin position="142"/>
        <end position="160"/>
    </location>
</feature>
<dbReference type="InterPro" id="IPR001958">
    <property type="entry name" value="Tet-R_TetA/multi-R_MdtG-like"/>
</dbReference>
<feature type="transmembrane region" description="Helical" evidence="7">
    <location>
        <begin position="79"/>
        <end position="97"/>
    </location>
</feature>
<evidence type="ECO:0000313" key="10">
    <source>
        <dbReference type="Proteomes" id="UP000245768"/>
    </source>
</evidence>
<feature type="compositionally biased region" description="Basic and acidic residues" evidence="6">
    <location>
        <begin position="223"/>
        <end position="233"/>
    </location>
</feature>
<evidence type="ECO:0000313" key="9">
    <source>
        <dbReference type="EMBL" id="PWN89265.1"/>
    </source>
</evidence>
<reference evidence="9" key="1">
    <citation type="journal article" date="2018" name="Mol. Biol. Evol.">
        <title>Broad Genomic Sampling Reveals a Smut Pathogenic Ancestry of the Fungal Clade Ustilaginomycotina.</title>
        <authorList>
            <person name="Kijpornyongpan T."/>
            <person name="Mondo S.J."/>
            <person name="Barry K."/>
            <person name="Sandor L."/>
            <person name="Lee J."/>
            <person name="Lipzen A."/>
            <person name="Pangilinan J."/>
            <person name="LaButti K."/>
            <person name="Hainaut M."/>
            <person name="Henrissat B."/>
            <person name="Grigoriev I.V."/>
            <person name="Spatafora J.W."/>
            <person name="Aime M.C."/>
        </authorList>
    </citation>
    <scope>NUCLEOTIDE SEQUENCE [LARGE SCALE GENOMIC DNA]</scope>
    <source>
        <strain evidence="9">MCA 4198</strain>
    </source>
</reference>
<feature type="domain" description="Major facilitator superfamily (MFS) profile" evidence="8">
    <location>
        <begin position="1"/>
        <end position="449"/>
    </location>
</feature>
<feature type="transmembrane region" description="Helical" evidence="7">
    <location>
        <begin position="45"/>
        <end position="67"/>
    </location>
</feature>
<keyword evidence="10" id="KW-1185">Reference proteome</keyword>
<dbReference type="AlphaFoldDB" id="A0A316YND9"/>
<dbReference type="RefSeq" id="XP_025376463.1">
    <property type="nucleotide sequence ID" value="XM_025518533.1"/>
</dbReference>
<dbReference type="InParanoid" id="A0A316YND9"/>
<organism evidence="9 10">
    <name type="scientific">Acaromyces ingoldii</name>
    <dbReference type="NCBI Taxonomy" id="215250"/>
    <lineage>
        <taxon>Eukaryota</taxon>
        <taxon>Fungi</taxon>
        <taxon>Dikarya</taxon>
        <taxon>Basidiomycota</taxon>
        <taxon>Ustilaginomycotina</taxon>
        <taxon>Exobasidiomycetes</taxon>
        <taxon>Exobasidiales</taxon>
        <taxon>Cryptobasidiaceae</taxon>
        <taxon>Acaromyces</taxon>
    </lineage>
</organism>
<dbReference type="EMBL" id="KZ819637">
    <property type="protein sequence ID" value="PWN89265.1"/>
    <property type="molecule type" value="Genomic_DNA"/>
</dbReference>
<dbReference type="CDD" id="cd17330">
    <property type="entry name" value="MFS_SLC46_TetA_like"/>
    <property type="match status" value="1"/>
</dbReference>
<accession>A0A316YND9</accession>
<feature type="non-terminal residue" evidence="9">
    <location>
        <position position="453"/>
    </location>
</feature>
<evidence type="ECO:0000256" key="2">
    <source>
        <dbReference type="ARBA" id="ARBA00022448"/>
    </source>
</evidence>
<dbReference type="SUPFAM" id="SSF103473">
    <property type="entry name" value="MFS general substrate transporter"/>
    <property type="match status" value="1"/>
</dbReference>
<evidence type="ECO:0000256" key="7">
    <source>
        <dbReference type="SAM" id="Phobius"/>
    </source>
</evidence>
<dbReference type="Proteomes" id="UP000245768">
    <property type="component" value="Unassembled WGS sequence"/>
</dbReference>
<keyword evidence="3 7" id="KW-0812">Transmembrane</keyword>
<dbReference type="PANTHER" id="PTHR23504:SF15">
    <property type="entry name" value="MAJOR FACILITATOR SUPERFAMILY (MFS) PROFILE DOMAIN-CONTAINING PROTEIN"/>
    <property type="match status" value="1"/>
</dbReference>
<feature type="transmembrane region" description="Helical" evidence="7">
    <location>
        <begin position="287"/>
        <end position="308"/>
    </location>
</feature>
<feature type="transmembrane region" description="Helical" evidence="7">
    <location>
        <begin position="180"/>
        <end position="202"/>
    </location>
</feature>
<feature type="transmembrane region" description="Helical" evidence="7">
    <location>
        <begin position="246"/>
        <end position="267"/>
    </location>
</feature>
<keyword evidence="2" id="KW-0813">Transport</keyword>
<dbReference type="GO" id="GO:0022857">
    <property type="term" value="F:transmembrane transporter activity"/>
    <property type="evidence" value="ECO:0007669"/>
    <property type="project" value="InterPro"/>
</dbReference>
<dbReference type="InterPro" id="IPR036259">
    <property type="entry name" value="MFS_trans_sf"/>
</dbReference>
<name>A0A316YND9_9BASI</name>
<feature type="transmembrane region" description="Helical" evidence="7">
    <location>
        <begin position="320"/>
        <end position="339"/>
    </location>
</feature>
<dbReference type="OrthoDB" id="419616at2759"/>
<feature type="transmembrane region" description="Helical" evidence="7">
    <location>
        <begin position="351"/>
        <end position="375"/>
    </location>
</feature>
<keyword evidence="4 7" id="KW-1133">Transmembrane helix</keyword>
<evidence type="ECO:0000256" key="5">
    <source>
        <dbReference type="ARBA" id="ARBA00023136"/>
    </source>
</evidence>
<dbReference type="InterPro" id="IPR020846">
    <property type="entry name" value="MFS_dom"/>
</dbReference>
<evidence type="ECO:0000256" key="3">
    <source>
        <dbReference type="ARBA" id="ARBA00022692"/>
    </source>
</evidence>
<feature type="non-terminal residue" evidence="9">
    <location>
        <position position="1"/>
    </location>
</feature>
<evidence type="ECO:0000256" key="4">
    <source>
        <dbReference type="ARBA" id="ARBA00022989"/>
    </source>
</evidence>
<dbReference type="Pfam" id="PF07690">
    <property type="entry name" value="MFS_1"/>
    <property type="match status" value="1"/>
</dbReference>
<feature type="region of interest" description="Disordered" evidence="6">
    <location>
        <begin position="211"/>
        <end position="233"/>
    </location>
</feature>
<evidence type="ECO:0000256" key="6">
    <source>
        <dbReference type="SAM" id="MobiDB-lite"/>
    </source>
</evidence>
<dbReference type="GO" id="GO:0016020">
    <property type="term" value="C:membrane"/>
    <property type="evidence" value="ECO:0007669"/>
    <property type="project" value="UniProtKB-SubCell"/>
</dbReference>
<keyword evidence="5 7" id="KW-0472">Membrane</keyword>
<proteinExistence type="predicted"/>
<dbReference type="PRINTS" id="PR01035">
    <property type="entry name" value="TCRTETA"/>
</dbReference>
<evidence type="ECO:0000259" key="8">
    <source>
        <dbReference type="PROSITE" id="PS50850"/>
    </source>
</evidence>
<feature type="transmembrane region" description="Helical" evidence="7">
    <location>
        <begin position="6"/>
        <end position="33"/>
    </location>
</feature>
<dbReference type="PROSITE" id="PS50850">
    <property type="entry name" value="MFS"/>
    <property type="match status" value="1"/>
</dbReference>
<sequence>TPLPMIQLLVLCVMRLSEPMVFTSILPFIAQMLHENMPQVPKRELGYYAGLIESVFALVQVGCVFFWGRASDSFGRKPVLLIGLVGTFVSVNAFGLAKTLPQMILARSLAGVMNGNVAVIKCVLGELCDETNQARAFSFIPLSYAVGSILGPSIGGWLSHPVEGFPFLFGRSIFLAENPYWLPCFCVSLFNVAGFLTGFFFLKETLPARRGDRQSPTLCSDGDQEHNGGETPRIEKPSLLELLKPNVVATLANACLINFVNICYISVLPLFCCKSAPASWTFRKTSYIGHLLAVNGCITIFIQLFVFPRLNRYMGGPHTVLRWCLITLPFVFLCFPLAHDAARRYGRGATMGAIGLLLFFKAAGSMMVVSSTICINNVIPTRDALGTINGFNQSLGSLARAVGPTASTSLFAWSISHPQILNGQLVWLALASVSIATWRVSGLMHGANEIQWR</sequence>